<evidence type="ECO:0000259" key="1">
    <source>
        <dbReference type="Pfam" id="PF07883"/>
    </source>
</evidence>
<dbReference type="PATRIC" id="fig|86416.3.peg.3542"/>
<protein>
    <submittedName>
        <fullName evidence="2">Cupin domain-containing protein</fullName>
    </submittedName>
</protein>
<gene>
    <name evidence="2" type="ORF">Clopa_3545</name>
</gene>
<dbReference type="AlphaFoldDB" id="R4K595"/>
<dbReference type="InterPro" id="IPR014710">
    <property type="entry name" value="RmlC-like_jellyroll"/>
</dbReference>
<accession>R4K595</accession>
<evidence type="ECO:0000313" key="2">
    <source>
        <dbReference type="EMBL" id="AGK98332.1"/>
    </source>
</evidence>
<dbReference type="CDD" id="cd02230">
    <property type="entry name" value="cupin_HP0902-like"/>
    <property type="match status" value="1"/>
</dbReference>
<dbReference type="HOGENOM" id="CLU_141446_2_0_9"/>
<dbReference type="PANTHER" id="PTHR37694:SF1">
    <property type="entry name" value="SLR8022 PROTEIN"/>
    <property type="match status" value="1"/>
</dbReference>
<dbReference type="InterPro" id="IPR013096">
    <property type="entry name" value="Cupin_2"/>
</dbReference>
<dbReference type="OrthoDB" id="9793184at2"/>
<sequence>MNNLIKNIEFSNILNLKDLVSYQEGQVISRTLAQTPAVNITLFSLDKNEGISSHVTPGDAMVQILDGTAEITIGDNTFTVKEGETIIMPSNIPHALQACEKFKMLLTVIKN</sequence>
<dbReference type="RefSeq" id="WP_015616616.1">
    <property type="nucleotide sequence ID" value="NC_021182.1"/>
</dbReference>
<dbReference type="Gene3D" id="2.60.120.10">
    <property type="entry name" value="Jelly Rolls"/>
    <property type="match status" value="1"/>
</dbReference>
<feature type="domain" description="Cupin type-2" evidence="1">
    <location>
        <begin position="42"/>
        <end position="105"/>
    </location>
</feature>
<name>R4K595_CLOPA</name>
<dbReference type="KEGG" id="cpas:Clopa_3545"/>
<dbReference type="InterPro" id="IPR011051">
    <property type="entry name" value="RmlC_Cupin_sf"/>
</dbReference>
<reference evidence="2 3" key="1">
    <citation type="submission" date="2012-01" db="EMBL/GenBank/DDBJ databases">
        <title>Complete sequence of chromosome of Clostridium pasteurianum BC1.</title>
        <authorList>
            <consortium name="US DOE Joint Genome Institute"/>
            <person name="Lucas S."/>
            <person name="Han J."/>
            <person name="Lapidus A."/>
            <person name="Cheng J.-F."/>
            <person name="Goodwin L."/>
            <person name="Pitluck S."/>
            <person name="Peters L."/>
            <person name="Mikhailova N."/>
            <person name="Teshima H."/>
            <person name="Detter J.C."/>
            <person name="Han C."/>
            <person name="Tapia R."/>
            <person name="Land M."/>
            <person name="Hauser L."/>
            <person name="Kyrpides N."/>
            <person name="Ivanova N."/>
            <person name="Pagani I."/>
            <person name="Dunn J."/>
            <person name="Taghavi S."/>
            <person name="Francis A."/>
            <person name="van der Lelie D."/>
            <person name="Woyke T."/>
        </authorList>
    </citation>
    <scope>NUCLEOTIDE SEQUENCE [LARGE SCALE GENOMIC DNA]</scope>
    <source>
        <strain evidence="2 3">BC1</strain>
    </source>
</reference>
<keyword evidence="3" id="KW-1185">Reference proteome</keyword>
<organism evidence="2 3">
    <name type="scientific">Clostridium pasteurianum BC1</name>
    <dbReference type="NCBI Taxonomy" id="86416"/>
    <lineage>
        <taxon>Bacteria</taxon>
        <taxon>Bacillati</taxon>
        <taxon>Bacillota</taxon>
        <taxon>Clostridia</taxon>
        <taxon>Eubacteriales</taxon>
        <taxon>Clostridiaceae</taxon>
        <taxon>Clostridium</taxon>
    </lineage>
</organism>
<dbReference type="EMBL" id="CP003261">
    <property type="protein sequence ID" value="AGK98332.1"/>
    <property type="molecule type" value="Genomic_DNA"/>
</dbReference>
<dbReference type="STRING" id="86416.Clopa_3545"/>
<proteinExistence type="predicted"/>
<dbReference type="PANTHER" id="PTHR37694">
    <property type="entry name" value="SLR8022 PROTEIN"/>
    <property type="match status" value="1"/>
</dbReference>
<dbReference type="SUPFAM" id="SSF51182">
    <property type="entry name" value="RmlC-like cupins"/>
    <property type="match status" value="1"/>
</dbReference>
<dbReference type="Pfam" id="PF07883">
    <property type="entry name" value="Cupin_2"/>
    <property type="match status" value="1"/>
</dbReference>
<evidence type="ECO:0000313" key="3">
    <source>
        <dbReference type="Proteomes" id="UP000013523"/>
    </source>
</evidence>
<dbReference type="Proteomes" id="UP000013523">
    <property type="component" value="Chromosome"/>
</dbReference>
<dbReference type="eggNOG" id="COG1917">
    <property type="taxonomic scope" value="Bacteria"/>
</dbReference>